<dbReference type="RefSeq" id="NP_001256393.1">
    <property type="nucleotide sequence ID" value="NM_001269464.3"/>
</dbReference>
<feature type="compositionally biased region" description="Basic and acidic residues" evidence="1">
    <location>
        <begin position="17"/>
        <end position="27"/>
    </location>
</feature>
<name>G5EGJ1_CAEEL</name>
<feature type="compositionally biased region" description="Polar residues" evidence="1">
    <location>
        <begin position="113"/>
        <end position="124"/>
    </location>
</feature>
<dbReference type="EMBL" id="BX284605">
    <property type="protein sequence ID" value="CBZ01793.1"/>
    <property type="molecule type" value="Genomic_DNA"/>
</dbReference>
<gene>
    <name evidence="2 4" type="primary">gcy-33</name>
    <name evidence="2" type="ORF">CELE_F57F5.2</name>
    <name evidence="4" type="ORF">F57F5.2</name>
</gene>
<feature type="compositionally biased region" description="Basic and acidic residues" evidence="1">
    <location>
        <begin position="212"/>
        <end position="226"/>
    </location>
</feature>
<feature type="compositionally biased region" description="Basic and acidic residues" evidence="1">
    <location>
        <begin position="147"/>
        <end position="157"/>
    </location>
</feature>
<keyword evidence="5" id="KW-1267">Proteomics identification</keyword>
<dbReference type="Proteomes" id="UP000001940">
    <property type="component" value="Chromosome V"/>
</dbReference>
<dbReference type="AlphaFoldDB" id="G5EGJ1"/>
<dbReference type="ExpressionAtlas" id="G5EGJ1">
    <property type="expression patterns" value="baseline"/>
</dbReference>
<keyword evidence="3" id="KW-1185">Reference proteome</keyword>
<dbReference type="WormBase" id="F57F5.2b">
    <property type="protein sequence ID" value="CE45798"/>
    <property type="gene ID" value="WBGene00001553"/>
    <property type="gene designation" value="gcy-33"/>
</dbReference>
<dbReference type="GO" id="GO:0070026">
    <property type="term" value="F:nitric oxide binding"/>
    <property type="evidence" value="ECO:0000314"/>
    <property type="project" value="WormBase"/>
</dbReference>
<dbReference type="Bgee" id="WBGene00001553">
    <property type="expression patterns" value="Expressed in pharyngeal muscle cell (C elegans) and 3 other cell types or tissues"/>
</dbReference>
<dbReference type="HOGENOM" id="CLU_011614_4_1_1"/>
<feature type="region of interest" description="Disordered" evidence="1">
    <location>
        <begin position="1"/>
        <end position="226"/>
    </location>
</feature>
<evidence type="ECO:0000256" key="1">
    <source>
        <dbReference type="SAM" id="MobiDB-lite"/>
    </source>
</evidence>
<dbReference type="GO" id="GO:0070482">
    <property type="term" value="P:response to oxygen levels"/>
    <property type="evidence" value="ECO:0000315"/>
    <property type="project" value="WormBase"/>
</dbReference>
<dbReference type="GO" id="GO:0070027">
    <property type="term" value="F:carbon monoxide sensor activity"/>
    <property type="evidence" value="ECO:0000314"/>
    <property type="project" value="WormBase"/>
</dbReference>
<feature type="compositionally biased region" description="Basic and acidic residues" evidence="1">
    <location>
        <begin position="62"/>
        <end position="100"/>
    </location>
</feature>
<organism evidence="2 3">
    <name type="scientific">Caenorhabditis elegans</name>
    <dbReference type="NCBI Taxonomy" id="6239"/>
    <lineage>
        <taxon>Eukaryota</taxon>
        <taxon>Metazoa</taxon>
        <taxon>Ecdysozoa</taxon>
        <taxon>Nematoda</taxon>
        <taxon>Chromadorea</taxon>
        <taxon>Rhabditida</taxon>
        <taxon>Rhabditina</taxon>
        <taxon>Rhabditomorpha</taxon>
        <taxon>Rhabditoidea</taxon>
        <taxon>Rhabditidae</taxon>
        <taxon>Peloderinae</taxon>
        <taxon>Caenorhabditis</taxon>
    </lineage>
</organism>
<dbReference type="OrthoDB" id="6127067at2759"/>
<feature type="compositionally biased region" description="Polar residues" evidence="1">
    <location>
        <begin position="158"/>
        <end position="180"/>
    </location>
</feature>
<protein>
    <submittedName>
        <fullName evidence="2">Soluble guanylate cyclase gcy-33</fullName>
    </submittedName>
</protein>
<dbReference type="GeneID" id="179644"/>
<evidence type="ECO:0000313" key="2">
    <source>
        <dbReference type="EMBL" id="CBZ01793.1"/>
    </source>
</evidence>
<reference evidence="2 3" key="1">
    <citation type="journal article" date="1998" name="Science">
        <title>Genome sequence of the nematode C. elegans: a platform for investigating biology.</title>
        <authorList>
            <consortium name="The C. elegans sequencing consortium"/>
            <person name="Sulson J.E."/>
            <person name="Waterston R."/>
        </authorList>
    </citation>
    <scope>NUCLEOTIDE SEQUENCE [LARGE SCALE GENOMIC DNA]</scope>
    <source>
        <strain evidence="2 3">Bristol N2</strain>
    </source>
</reference>
<sequence>MQDENNRPPTWSASHSQDIRKPRKTESKITLNSRLSSSDLAVSRVETSKDSDGETPRPTSSELKEVNRIREEALAQEKEEERTTKEENQKIEEVGEDHVSEATSLLDSEVSHGDNNISFSQMPSDSIPHEDRTSLPSATPSEIGDAISKKKLEKEDSNSSMSSLDERTTVSAKPTTTRRLLNQKDLEKEKKRSSMAGSSVTSSSAHSHSIRSKKDTRDKSRCKCEDIRADNKLKTKVCSIM</sequence>
<evidence type="ECO:0007829" key="5">
    <source>
        <dbReference type="PeptideAtlas" id="G5EGJ1"/>
    </source>
</evidence>
<feature type="compositionally biased region" description="Polar residues" evidence="1">
    <location>
        <begin position="7"/>
        <end position="16"/>
    </location>
</feature>
<accession>G5EGJ1</accession>
<dbReference type="GO" id="GO:0019826">
    <property type="term" value="F:oxygen sensor activity"/>
    <property type="evidence" value="ECO:0000314"/>
    <property type="project" value="WormBase"/>
</dbReference>
<dbReference type="CTD" id="179644"/>
<dbReference type="AGR" id="WB:WBGene00001553"/>
<feature type="compositionally biased region" description="Basic and acidic residues" evidence="1">
    <location>
        <begin position="182"/>
        <end position="192"/>
    </location>
</feature>
<proteinExistence type="evidence at protein level"/>
<dbReference type="PeptideAtlas" id="G5EGJ1"/>
<feature type="compositionally biased region" description="Low complexity" evidence="1">
    <location>
        <begin position="194"/>
        <end position="207"/>
    </location>
</feature>
<feature type="compositionally biased region" description="Basic and acidic residues" evidence="1">
    <location>
        <begin position="46"/>
        <end position="55"/>
    </location>
</feature>
<evidence type="ECO:0000313" key="3">
    <source>
        <dbReference type="Proteomes" id="UP000001940"/>
    </source>
</evidence>
<dbReference type="SMR" id="G5EGJ1"/>
<feature type="compositionally biased region" description="Polar residues" evidence="1">
    <location>
        <begin position="28"/>
        <end position="40"/>
    </location>
</feature>
<evidence type="ECO:0000313" key="4">
    <source>
        <dbReference type="WormBase" id="F57F5.2b"/>
    </source>
</evidence>